<evidence type="ECO:0000313" key="3">
    <source>
        <dbReference type="Proteomes" id="UP000177306"/>
    </source>
</evidence>
<comment type="caution">
    <text evidence="2">The sequence shown here is derived from an EMBL/GenBank/DDBJ whole genome shotgun (WGS) entry which is preliminary data.</text>
</comment>
<proteinExistence type="predicted"/>
<reference evidence="2 3" key="1">
    <citation type="journal article" date="2016" name="Nat. Commun.">
        <title>Thousands of microbial genomes shed light on interconnected biogeochemical processes in an aquifer system.</title>
        <authorList>
            <person name="Anantharaman K."/>
            <person name="Brown C.T."/>
            <person name="Hug L.A."/>
            <person name="Sharon I."/>
            <person name="Castelle C.J."/>
            <person name="Probst A.J."/>
            <person name="Thomas B.C."/>
            <person name="Singh A."/>
            <person name="Wilkins M.J."/>
            <person name="Karaoz U."/>
            <person name="Brodie E.L."/>
            <person name="Williams K.H."/>
            <person name="Hubbard S.S."/>
            <person name="Banfield J.F."/>
        </authorList>
    </citation>
    <scope>NUCLEOTIDE SEQUENCE [LARGE SCALE GENOMIC DNA]</scope>
</reference>
<name>A0A1F6EHB8_9BACT</name>
<dbReference type="AlphaFoldDB" id="A0A1F6EHB8"/>
<feature type="transmembrane region" description="Helical" evidence="1">
    <location>
        <begin position="25"/>
        <end position="47"/>
    </location>
</feature>
<keyword evidence="1" id="KW-0472">Membrane</keyword>
<evidence type="ECO:0000256" key="1">
    <source>
        <dbReference type="SAM" id="Phobius"/>
    </source>
</evidence>
<feature type="transmembrane region" description="Helical" evidence="1">
    <location>
        <begin position="67"/>
        <end position="92"/>
    </location>
</feature>
<accession>A0A1F6EHB8</accession>
<sequence>MGQEATPSYIGNLLSFYFARRWQSFLTIFYFAVFGYFAIFYLGNLWLSLKFILYTLLNSGKLLGLPYLFWSVGFLVALLVPFSASVYALLLCHEIWSGPWKRRYKGLGVVILVITALSVIISADEIIRIVADQDELREFVTKEGLLIGGK</sequence>
<feature type="transmembrane region" description="Helical" evidence="1">
    <location>
        <begin position="104"/>
        <end position="123"/>
    </location>
</feature>
<organism evidence="2 3">
    <name type="scientific">Candidatus Kaiserbacteria bacterium RIFCSPLOWO2_01_FULL_53_17</name>
    <dbReference type="NCBI Taxonomy" id="1798511"/>
    <lineage>
        <taxon>Bacteria</taxon>
        <taxon>Candidatus Kaiseribacteriota</taxon>
    </lineage>
</organism>
<gene>
    <name evidence="2" type="ORF">A3A38_01880</name>
</gene>
<keyword evidence="1" id="KW-0812">Transmembrane</keyword>
<dbReference type="Proteomes" id="UP000177306">
    <property type="component" value="Unassembled WGS sequence"/>
</dbReference>
<keyword evidence="1" id="KW-1133">Transmembrane helix</keyword>
<evidence type="ECO:0000313" key="2">
    <source>
        <dbReference type="EMBL" id="OGG73049.1"/>
    </source>
</evidence>
<protein>
    <submittedName>
        <fullName evidence="2">Uncharacterized protein</fullName>
    </submittedName>
</protein>
<dbReference type="EMBL" id="MFLY01000015">
    <property type="protein sequence ID" value="OGG73049.1"/>
    <property type="molecule type" value="Genomic_DNA"/>
</dbReference>